<evidence type="ECO:0000313" key="2">
    <source>
        <dbReference type="Proteomes" id="UP000466445"/>
    </source>
</evidence>
<dbReference type="Proteomes" id="UP000466445">
    <property type="component" value="Chromosome"/>
</dbReference>
<evidence type="ECO:0008006" key="3">
    <source>
        <dbReference type="Google" id="ProtNLM"/>
    </source>
</evidence>
<proteinExistence type="predicted"/>
<sequence>MTAQSAPGKSTLPVNDAPYTTVLYDDPATGRRLRTRLTPEIARVPFELCRPIRNFPAYRGRRSHQGKYWFSRSQRHVGFESRFEMTALMMLDFRGDAIAVSSNPFWLLWPKGVAPMRHAPDFFIRRCDGSAQVIDVKPADRLKDKDRLQHDRTREVCNELGWEYEEFTSIDATIERNLRLLCGYHHQRFEPPAEARTAIVRCLQKSGNGGTRLGDLIDAASSECIHLGEDRLICGIYHLVWSGAMHADLTRPLSWNTVIAA</sequence>
<gene>
    <name evidence="1" type="ORF">MSAR_40980</name>
</gene>
<keyword evidence="2" id="KW-1185">Reference proteome</keyword>
<reference evidence="1 2" key="1">
    <citation type="journal article" date="2019" name="Emerg. Microbes Infect.">
        <title>Comprehensive subspecies identification of 175 nontuberculous mycobacteria species based on 7547 genomic profiles.</title>
        <authorList>
            <person name="Matsumoto Y."/>
            <person name="Kinjo T."/>
            <person name="Motooka D."/>
            <person name="Nabeya D."/>
            <person name="Jung N."/>
            <person name="Uechi K."/>
            <person name="Horii T."/>
            <person name="Iida T."/>
            <person name="Fujita J."/>
            <person name="Nakamura S."/>
        </authorList>
    </citation>
    <scope>NUCLEOTIDE SEQUENCE [LARGE SCALE GENOMIC DNA]</scope>
    <source>
        <strain evidence="1 2">JCM 30395</strain>
    </source>
</reference>
<dbReference type="InterPro" id="IPR048000">
    <property type="entry name" value="TnsA-like"/>
</dbReference>
<dbReference type="AlphaFoldDB" id="A0A7I7SVB7"/>
<dbReference type="NCBIfam" id="NF033179">
    <property type="entry name" value="TnsA_like_Actin"/>
    <property type="match status" value="1"/>
</dbReference>
<name>A0A7I7SVB7_9MYCO</name>
<dbReference type="KEGG" id="msar:MSAR_40980"/>
<evidence type="ECO:0000313" key="1">
    <source>
        <dbReference type="EMBL" id="BBY60962.1"/>
    </source>
</evidence>
<organism evidence="1 2">
    <name type="scientific">Mycolicibacterium sarraceniae</name>
    <dbReference type="NCBI Taxonomy" id="1534348"/>
    <lineage>
        <taxon>Bacteria</taxon>
        <taxon>Bacillati</taxon>
        <taxon>Actinomycetota</taxon>
        <taxon>Actinomycetes</taxon>
        <taxon>Mycobacteriales</taxon>
        <taxon>Mycobacteriaceae</taxon>
        <taxon>Mycolicibacterium</taxon>
    </lineage>
</organism>
<protein>
    <recommendedName>
        <fullName evidence="3">TnsA endonuclease N-terminal domain-containing protein</fullName>
    </recommendedName>
</protein>
<dbReference type="EMBL" id="AP022595">
    <property type="protein sequence ID" value="BBY60962.1"/>
    <property type="molecule type" value="Genomic_DNA"/>
</dbReference>
<accession>A0A7I7SVB7</accession>